<accession>A0A514A8M2</accession>
<dbReference type="EMBL" id="MN038177">
    <property type="protein sequence ID" value="QDH49622.1"/>
    <property type="molecule type" value="Genomic_DNA"/>
</dbReference>
<dbReference type="Proteomes" id="UP000319711">
    <property type="component" value="Segment"/>
</dbReference>
<name>A0A514A8M2_9CAUD</name>
<reference evidence="1 2" key="1">
    <citation type="submission" date="2019-06" db="EMBL/GenBank/DDBJ databases">
        <authorList>
            <person name="Fakulujo A."/>
            <person name="Fiaz D."/>
            <person name="Garg S."/>
            <person name="Gordon G."/>
            <person name="Haider Z."/>
            <person name="Hale A."/>
            <person name="Hodges K."/>
            <person name="Jacob L."/>
            <person name="Kandil F."/>
            <person name="Kincaid V."/>
            <person name="Melchor-Guerra M."/>
            <person name="Morrelli A."/>
            <person name="Morris R."/>
            <person name="Nawaz M."/>
            <person name="Nguyen N."/>
            <person name="Omair A."/>
            <person name="Pray J."/>
            <person name="Saleem H."/>
            <person name="Saravane K."/>
            <person name="Sharma A."/>
            <person name="Singh A."/>
            <person name="Walston M."/>
            <person name="Zaman H."/>
            <person name="Puthuveetil N."/>
            <person name="Do L."/>
            <person name="Islam N."/>
            <person name="Johnson A."/>
        </authorList>
    </citation>
    <scope>NUCLEOTIDE SEQUENCE [LARGE SCALE GENOMIC DNA]</scope>
</reference>
<proteinExistence type="predicted"/>
<keyword evidence="2" id="KW-1185">Reference proteome</keyword>
<dbReference type="GeneID" id="55620337"/>
<evidence type="ECO:0000313" key="2">
    <source>
        <dbReference type="Proteomes" id="UP000319711"/>
    </source>
</evidence>
<gene>
    <name evidence="1" type="primary">90</name>
    <name evidence="1" type="ORF">KYLE_93</name>
</gene>
<dbReference type="RefSeq" id="YP_009849925.1">
    <property type="nucleotide sequence ID" value="NC_048796.1"/>
</dbReference>
<organism evidence="1 2">
    <name type="scientific">Pantoea phage Kyle</name>
    <dbReference type="NCBI Taxonomy" id="2589665"/>
    <lineage>
        <taxon>Viruses</taxon>
        <taxon>Duplodnaviria</taxon>
        <taxon>Heunggongvirae</taxon>
        <taxon>Uroviricota</taxon>
        <taxon>Caudoviricetes</taxon>
        <taxon>Lindbergviridae</taxon>
        <taxon>Kylevirus</taxon>
        <taxon>Kylevirus kyle</taxon>
    </lineage>
</organism>
<sequence>MNEQRKEFLSELAARLSDIYAASSPKPSMQTAAKLVRSTLAKFDIVDEVSIITRKLKDGGNISIVKVGNHIIDITSEQSFSETELDHPLFNSFRGRGRDPIDRDKEEGESSPLNVAAVIRAMMSTPKMAKLAGPDEEMVFHMKLKDLRFILKRLGIISSYEDIKSFLSHHMAEDLSADLIVNGVKVVELKTGRTTSNWMQERLTVAELIEELFKKYVKKTQATG</sequence>
<evidence type="ECO:0000313" key="1">
    <source>
        <dbReference type="EMBL" id="QDH49622.1"/>
    </source>
</evidence>
<protein>
    <submittedName>
        <fullName evidence="1">Uncharacterized protein</fullName>
    </submittedName>
</protein>
<dbReference type="KEGG" id="vg:55620337"/>